<feature type="domain" description="Translation initiation factor 3 N-terminal" evidence="8">
    <location>
        <begin position="10"/>
        <end position="79"/>
    </location>
</feature>
<dbReference type="EMBL" id="BOPZ01000008">
    <property type="protein sequence ID" value="GIM28685.1"/>
    <property type="molecule type" value="Genomic_DNA"/>
</dbReference>
<reference evidence="9" key="1">
    <citation type="submission" date="2021-03" db="EMBL/GenBank/DDBJ databases">
        <title>Taxonomic study of Clostridium polyendosporum from meadow-gley soil under rice.</title>
        <authorList>
            <person name="Kobayashi H."/>
            <person name="Tanizawa Y."/>
            <person name="Yagura M."/>
        </authorList>
    </citation>
    <scope>NUCLEOTIDE SEQUENCE</scope>
    <source>
        <strain evidence="9">JCM 30710</strain>
    </source>
</reference>
<evidence type="ECO:0000313" key="9">
    <source>
        <dbReference type="EMBL" id="GIM28685.1"/>
    </source>
</evidence>
<protein>
    <recommendedName>
        <fullName evidence="4 5">Translation initiation factor IF-3</fullName>
    </recommendedName>
</protein>
<dbReference type="RefSeq" id="WP_212903406.1">
    <property type="nucleotide sequence ID" value="NZ_BOPZ01000008.1"/>
</dbReference>
<keyword evidence="4" id="KW-0963">Cytoplasm</keyword>
<dbReference type="PANTHER" id="PTHR10938:SF0">
    <property type="entry name" value="TRANSLATION INITIATION FACTOR IF-3, MITOCHONDRIAL"/>
    <property type="match status" value="1"/>
</dbReference>
<organism evidence="9 10">
    <name type="scientific">Clostridium polyendosporum</name>
    <dbReference type="NCBI Taxonomy" id="69208"/>
    <lineage>
        <taxon>Bacteria</taxon>
        <taxon>Bacillati</taxon>
        <taxon>Bacillota</taxon>
        <taxon>Clostridia</taxon>
        <taxon>Eubacteriales</taxon>
        <taxon>Clostridiaceae</taxon>
        <taxon>Clostridium</taxon>
    </lineage>
</organism>
<dbReference type="GO" id="GO:0032790">
    <property type="term" value="P:ribosome disassembly"/>
    <property type="evidence" value="ECO:0007669"/>
    <property type="project" value="TreeGrafter"/>
</dbReference>
<comment type="similarity">
    <text evidence="1 4 6">Belongs to the IF-3 family.</text>
</comment>
<name>A0A919RY58_9CLOT</name>
<dbReference type="GO" id="GO:0005829">
    <property type="term" value="C:cytosol"/>
    <property type="evidence" value="ECO:0007669"/>
    <property type="project" value="TreeGrafter"/>
</dbReference>
<dbReference type="AlphaFoldDB" id="A0A919RY58"/>
<dbReference type="InterPro" id="IPR019815">
    <property type="entry name" value="Translation_initiation_fac_3_C"/>
</dbReference>
<dbReference type="Pfam" id="PF05198">
    <property type="entry name" value="IF3_N"/>
    <property type="match status" value="1"/>
</dbReference>
<dbReference type="InterPro" id="IPR036788">
    <property type="entry name" value="T_IF-3_C_sf"/>
</dbReference>
<dbReference type="InterPro" id="IPR019814">
    <property type="entry name" value="Translation_initiation_fac_3_N"/>
</dbReference>
<evidence type="ECO:0000256" key="2">
    <source>
        <dbReference type="ARBA" id="ARBA00022540"/>
    </source>
</evidence>
<dbReference type="FunFam" id="3.30.110.10:FF:000001">
    <property type="entry name" value="Translation initiation factor IF-3"/>
    <property type="match status" value="1"/>
</dbReference>
<dbReference type="SUPFAM" id="SSF55200">
    <property type="entry name" value="Translation initiation factor IF3, C-terminal domain"/>
    <property type="match status" value="1"/>
</dbReference>
<dbReference type="NCBIfam" id="TIGR00168">
    <property type="entry name" value="infC"/>
    <property type="match status" value="1"/>
</dbReference>
<comment type="caution">
    <text evidence="9">The sequence shown here is derived from an EMBL/GenBank/DDBJ whole genome shotgun (WGS) entry which is preliminary data.</text>
</comment>
<evidence type="ECO:0000256" key="5">
    <source>
        <dbReference type="NCBIfam" id="TIGR00168"/>
    </source>
</evidence>
<dbReference type="Gene3D" id="3.30.110.10">
    <property type="entry name" value="Translation initiation factor 3 (IF-3), C-terminal domain"/>
    <property type="match status" value="1"/>
</dbReference>
<sequence length="174" mass="19889">MNGINKNFAVNYEIREKEIRVIADDGSQLGVISTREALRMAEEKELDLVMISPNANPPVCRIMDFGKYIYEQSKKEKEAKKKQKVINVKEVRVSPTIEENDVRIKANNARKFLNDGDKVKVTVRFRGREAEHAHVVGNRILKNFVERLEDVCVVEKPAKLEGRNMTVILAPKKA</sequence>
<dbReference type="InterPro" id="IPR001288">
    <property type="entry name" value="Translation_initiation_fac_3"/>
</dbReference>
<evidence type="ECO:0000259" key="8">
    <source>
        <dbReference type="Pfam" id="PF05198"/>
    </source>
</evidence>
<feature type="domain" description="Translation initiation factor 3 C-terminal" evidence="7">
    <location>
        <begin position="86"/>
        <end position="172"/>
    </location>
</feature>
<dbReference type="GO" id="GO:0003743">
    <property type="term" value="F:translation initiation factor activity"/>
    <property type="evidence" value="ECO:0007669"/>
    <property type="project" value="UniProtKB-UniRule"/>
</dbReference>
<keyword evidence="10" id="KW-1185">Reference proteome</keyword>
<dbReference type="SUPFAM" id="SSF54364">
    <property type="entry name" value="Translation initiation factor IF3, N-terminal domain"/>
    <property type="match status" value="1"/>
</dbReference>
<evidence type="ECO:0000256" key="3">
    <source>
        <dbReference type="ARBA" id="ARBA00022917"/>
    </source>
</evidence>
<comment type="subunit">
    <text evidence="4 6">Monomer.</text>
</comment>
<proteinExistence type="inferred from homology"/>
<dbReference type="FunFam" id="3.10.20.80:FF:000001">
    <property type="entry name" value="Translation initiation factor IF-3"/>
    <property type="match status" value="1"/>
</dbReference>
<dbReference type="GO" id="GO:0043022">
    <property type="term" value="F:ribosome binding"/>
    <property type="evidence" value="ECO:0007669"/>
    <property type="project" value="UniProtKB-ARBA"/>
</dbReference>
<keyword evidence="2 4" id="KW-0396">Initiation factor</keyword>
<comment type="function">
    <text evidence="4 6">IF-3 binds to the 30S ribosomal subunit and shifts the equilibrium between 70S ribosomes and their 50S and 30S subunits in favor of the free subunits, thus enhancing the availability of 30S subunits on which protein synthesis initiation begins.</text>
</comment>
<evidence type="ECO:0000259" key="7">
    <source>
        <dbReference type="Pfam" id="PF00707"/>
    </source>
</evidence>
<dbReference type="GO" id="GO:0016020">
    <property type="term" value="C:membrane"/>
    <property type="evidence" value="ECO:0007669"/>
    <property type="project" value="TreeGrafter"/>
</dbReference>
<gene>
    <name evidence="9" type="primary">infC_1</name>
    <name evidence="4" type="synonym">infC</name>
    <name evidence="9" type="ORF">CPJCM30710_13510</name>
</gene>
<dbReference type="PANTHER" id="PTHR10938">
    <property type="entry name" value="TRANSLATION INITIATION FACTOR IF-3"/>
    <property type="match status" value="1"/>
</dbReference>
<accession>A0A919RY58</accession>
<evidence type="ECO:0000313" key="10">
    <source>
        <dbReference type="Proteomes" id="UP000679179"/>
    </source>
</evidence>
<dbReference type="PROSITE" id="PS00938">
    <property type="entry name" value="IF3"/>
    <property type="match status" value="1"/>
</dbReference>
<dbReference type="InterPro" id="IPR019813">
    <property type="entry name" value="Translation_initiation_fac3_CS"/>
</dbReference>
<dbReference type="Proteomes" id="UP000679179">
    <property type="component" value="Unassembled WGS sequence"/>
</dbReference>
<evidence type="ECO:0000256" key="4">
    <source>
        <dbReference type="HAMAP-Rule" id="MF_00080"/>
    </source>
</evidence>
<comment type="subcellular location">
    <subcellularLocation>
        <location evidence="4 6">Cytoplasm</location>
    </subcellularLocation>
</comment>
<keyword evidence="3 4" id="KW-0648">Protein biosynthesis</keyword>
<evidence type="ECO:0000256" key="6">
    <source>
        <dbReference type="RuleBase" id="RU000646"/>
    </source>
</evidence>
<dbReference type="Pfam" id="PF00707">
    <property type="entry name" value="IF3_C"/>
    <property type="match status" value="1"/>
</dbReference>
<evidence type="ECO:0000256" key="1">
    <source>
        <dbReference type="ARBA" id="ARBA00005439"/>
    </source>
</evidence>
<dbReference type="Gene3D" id="3.10.20.80">
    <property type="entry name" value="Translation initiation factor 3 (IF-3), N-terminal domain"/>
    <property type="match status" value="1"/>
</dbReference>
<dbReference type="HAMAP" id="MF_00080">
    <property type="entry name" value="IF_3"/>
    <property type="match status" value="1"/>
</dbReference>
<dbReference type="InterPro" id="IPR036787">
    <property type="entry name" value="T_IF-3_N_sf"/>
</dbReference>